<dbReference type="GO" id="GO:0005524">
    <property type="term" value="F:ATP binding"/>
    <property type="evidence" value="ECO:0007669"/>
    <property type="project" value="UniProtKB-KW"/>
</dbReference>
<gene>
    <name evidence="6" type="ORF">NRE15_00145</name>
</gene>
<accession>A0ABY5P6L0</accession>
<proteinExistence type="inferred from homology"/>
<evidence type="ECO:0000313" key="6">
    <source>
        <dbReference type="EMBL" id="UUX34115.1"/>
    </source>
</evidence>
<name>A0ABY5P6L0_9LACT</name>
<comment type="similarity">
    <text evidence="1">Belongs to the ABC transporter superfamily.</text>
</comment>
<dbReference type="InterPro" id="IPR003439">
    <property type="entry name" value="ABC_transporter-like_ATP-bd"/>
</dbReference>
<feature type="domain" description="ABC transporter" evidence="5">
    <location>
        <begin position="2"/>
        <end position="227"/>
    </location>
</feature>
<evidence type="ECO:0000259" key="5">
    <source>
        <dbReference type="PROSITE" id="PS50893"/>
    </source>
</evidence>
<keyword evidence="4 6" id="KW-0067">ATP-binding</keyword>
<dbReference type="SUPFAM" id="SSF52540">
    <property type="entry name" value="P-loop containing nucleoside triphosphate hydrolases"/>
    <property type="match status" value="1"/>
</dbReference>
<evidence type="ECO:0000256" key="2">
    <source>
        <dbReference type="ARBA" id="ARBA00022448"/>
    </source>
</evidence>
<keyword evidence="7" id="KW-1185">Reference proteome</keyword>
<dbReference type="PANTHER" id="PTHR43335">
    <property type="entry name" value="ABC TRANSPORTER, ATP-BINDING PROTEIN"/>
    <property type="match status" value="1"/>
</dbReference>
<evidence type="ECO:0000256" key="1">
    <source>
        <dbReference type="ARBA" id="ARBA00005417"/>
    </source>
</evidence>
<reference evidence="6 7" key="1">
    <citation type="submission" date="2022-08" db="EMBL/GenBank/DDBJ databases">
        <title>Aerococcaceae sp. nov isolated from spoiled eye mask.</title>
        <authorList>
            <person name="Zhou G."/>
            <person name="Xie X.-B."/>
            <person name="Shi Q.-S."/>
            <person name="Wang Y.-S."/>
            <person name="Wen X."/>
            <person name="Peng H."/>
            <person name="Yang X.-J."/>
            <person name="Tao H.-B."/>
            <person name="Huang X.-M."/>
        </authorList>
    </citation>
    <scope>NUCLEOTIDE SEQUENCE [LARGE SCALE GENOMIC DNA]</scope>
    <source>
        <strain evidence="7">DM20194951</strain>
    </source>
</reference>
<organism evidence="6 7">
    <name type="scientific">Fundicoccus culcitae</name>
    <dbReference type="NCBI Taxonomy" id="2969821"/>
    <lineage>
        <taxon>Bacteria</taxon>
        <taxon>Bacillati</taxon>
        <taxon>Bacillota</taxon>
        <taxon>Bacilli</taxon>
        <taxon>Lactobacillales</taxon>
        <taxon>Aerococcaceae</taxon>
        <taxon>Fundicoccus</taxon>
    </lineage>
</organism>
<dbReference type="PROSITE" id="PS50893">
    <property type="entry name" value="ABC_TRANSPORTER_2"/>
    <property type="match status" value="1"/>
</dbReference>
<dbReference type="CDD" id="cd03230">
    <property type="entry name" value="ABC_DR_subfamily_A"/>
    <property type="match status" value="1"/>
</dbReference>
<keyword evidence="2" id="KW-0813">Transport</keyword>
<evidence type="ECO:0000313" key="7">
    <source>
        <dbReference type="Proteomes" id="UP001315967"/>
    </source>
</evidence>
<evidence type="ECO:0000256" key="4">
    <source>
        <dbReference type="ARBA" id="ARBA00022840"/>
    </source>
</evidence>
<dbReference type="Proteomes" id="UP001315967">
    <property type="component" value="Chromosome"/>
</dbReference>
<dbReference type="InterPro" id="IPR027417">
    <property type="entry name" value="P-loop_NTPase"/>
</dbReference>
<dbReference type="Gene3D" id="3.40.50.300">
    <property type="entry name" value="P-loop containing nucleotide triphosphate hydrolases"/>
    <property type="match status" value="1"/>
</dbReference>
<evidence type="ECO:0000256" key="3">
    <source>
        <dbReference type="ARBA" id="ARBA00022741"/>
    </source>
</evidence>
<dbReference type="Pfam" id="PF00005">
    <property type="entry name" value="ABC_tran"/>
    <property type="match status" value="1"/>
</dbReference>
<dbReference type="InterPro" id="IPR003593">
    <property type="entry name" value="AAA+_ATPase"/>
</dbReference>
<dbReference type="SMART" id="SM00382">
    <property type="entry name" value="AAA"/>
    <property type="match status" value="1"/>
</dbReference>
<keyword evidence="3" id="KW-0547">Nucleotide-binding</keyword>
<dbReference type="PANTHER" id="PTHR43335:SF4">
    <property type="entry name" value="ABC TRANSPORTER, ATP-BINDING PROTEIN"/>
    <property type="match status" value="1"/>
</dbReference>
<dbReference type="EMBL" id="CP102453">
    <property type="protein sequence ID" value="UUX34115.1"/>
    <property type="molecule type" value="Genomic_DNA"/>
</dbReference>
<sequence>MISVNQLTKTYGQKVILDQVSFEIGAGEMVGLIGPNGVGKTTLLSIMMGLIKADSGTVAIARIDHRDVNMYRKVGFMQDNTVLYPHLTGYDHLAYVANAHGLQDEAIERISLRVGNHAYLHQKVEEYSLGMKQHLLFACAIIHQPDVLLLDEPFNGLDPTSLIRIRDLIIELSEQQGVTVFLSSHNLDEIDRMTKKIFFLNNGVIIHKQLQNYEEDQYLLTLDHAVVVDASQAGVEQINSKQLLVEAVLLEEVLKHLSGLGVHIQAIDRQTVGSEKLYREIYQI</sequence>
<protein>
    <submittedName>
        <fullName evidence="6">ABC transporter ATP-binding protein</fullName>
    </submittedName>
</protein>
<dbReference type="RefSeq" id="WP_313793618.1">
    <property type="nucleotide sequence ID" value="NZ_CP102453.1"/>
</dbReference>